<keyword evidence="11 14" id="KW-0408">Iron</keyword>
<accession>A0ABP9MGP7</accession>
<evidence type="ECO:0000256" key="1">
    <source>
        <dbReference type="ARBA" id="ARBA00004496"/>
    </source>
</evidence>
<dbReference type="InterPro" id="IPR048641">
    <property type="entry name" value="RlmN_N"/>
</dbReference>
<dbReference type="Pfam" id="PF04055">
    <property type="entry name" value="Radical_SAM"/>
    <property type="match status" value="1"/>
</dbReference>
<evidence type="ECO:0000313" key="17">
    <source>
        <dbReference type="Proteomes" id="UP001500631"/>
    </source>
</evidence>
<comment type="caution">
    <text evidence="14">Lacks conserved residue(s) required for the propagation of feature annotation.</text>
</comment>
<evidence type="ECO:0000256" key="13">
    <source>
        <dbReference type="ARBA" id="ARBA00023157"/>
    </source>
</evidence>
<feature type="binding site" evidence="14">
    <location>
        <begin position="177"/>
        <end position="178"/>
    </location>
    <ligand>
        <name>S-adenosyl-L-methionine</name>
        <dbReference type="ChEBI" id="CHEBI:59789"/>
    </ligand>
</feature>
<keyword evidence="3 14" id="KW-0004">4Fe-4S</keyword>
<organism evidence="16 17">
    <name type="scientific">Wohlfahrtiimonas larvae</name>
    <dbReference type="NCBI Taxonomy" id="1157986"/>
    <lineage>
        <taxon>Bacteria</taxon>
        <taxon>Pseudomonadati</taxon>
        <taxon>Pseudomonadota</taxon>
        <taxon>Gammaproteobacteria</taxon>
        <taxon>Cardiobacteriales</taxon>
        <taxon>Ignatzschineriaceae</taxon>
        <taxon>Wohlfahrtiimonas</taxon>
    </lineage>
</organism>
<gene>
    <name evidence="14 16" type="primary">rlmN</name>
    <name evidence="16" type="ORF">GCM10023338_04300</name>
</gene>
<comment type="function">
    <text evidence="14">Specifically methylates position 2 of adenine 2503 in 23S rRNA and position 2 of adenine 37 in tRNAs. m2A2503 modification seems to play a crucial role in the proofreading step occurring at the peptidyl transferase center and thus would serve to optimize ribosomal fidelity.</text>
</comment>
<comment type="catalytic activity">
    <reaction evidence="14">
        <text>adenosine(2503) in 23S rRNA + 2 reduced [2Fe-2S]-[ferredoxin] + 2 S-adenosyl-L-methionine = 2-methyladenosine(2503) in 23S rRNA + 5'-deoxyadenosine + L-methionine + 2 oxidized [2Fe-2S]-[ferredoxin] + S-adenosyl-L-homocysteine</text>
        <dbReference type="Rhea" id="RHEA:42916"/>
        <dbReference type="Rhea" id="RHEA-COMP:10000"/>
        <dbReference type="Rhea" id="RHEA-COMP:10001"/>
        <dbReference type="Rhea" id="RHEA-COMP:10152"/>
        <dbReference type="Rhea" id="RHEA-COMP:10282"/>
        <dbReference type="ChEBI" id="CHEBI:17319"/>
        <dbReference type="ChEBI" id="CHEBI:33737"/>
        <dbReference type="ChEBI" id="CHEBI:33738"/>
        <dbReference type="ChEBI" id="CHEBI:57844"/>
        <dbReference type="ChEBI" id="CHEBI:57856"/>
        <dbReference type="ChEBI" id="CHEBI:59789"/>
        <dbReference type="ChEBI" id="CHEBI:74411"/>
        <dbReference type="ChEBI" id="CHEBI:74497"/>
        <dbReference type="EC" id="2.1.1.192"/>
    </reaction>
</comment>
<dbReference type="InterPro" id="IPR013785">
    <property type="entry name" value="Aldolase_TIM"/>
</dbReference>
<comment type="caution">
    <text evidence="16">The sequence shown here is derived from an EMBL/GenBank/DDBJ whole genome shotgun (WGS) entry which is preliminary data.</text>
</comment>
<comment type="similarity">
    <text evidence="2 14">Belongs to the radical SAM superfamily. RlmN family.</text>
</comment>
<dbReference type="PANTHER" id="PTHR30544:SF5">
    <property type="entry name" value="RADICAL SAM CORE DOMAIN-CONTAINING PROTEIN"/>
    <property type="match status" value="1"/>
</dbReference>
<dbReference type="Gene3D" id="1.10.150.530">
    <property type="match status" value="1"/>
</dbReference>
<comment type="subcellular location">
    <subcellularLocation>
        <location evidence="1 14">Cytoplasm</location>
    </subcellularLocation>
</comment>
<evidence type="ECO:0000256" key="3">
    <source>
        <dbReference type="ARBA" id="ARBA00022485"/>
    </source>
</evidence>
<keyword evidence="6 14" id="KW-0489">Methyltransferase</keyword>
<evidence type="ECO:0000256" key="7">
    <source>
        <dbReference type="ARBA" id="ARBA00022679"/>
    </source>
</evidence>
<evidence type="ECO:0000313" key="16">
    <source>
        <dbReference type="EMBL" id="GAA5095187.1"/>
    </source>
</evidence>
<keyword evidence="4 14" id="KW-0963">Cytoplasm</keyword>
<keyword evidence="8 14" id="KW-0949">S-adenosyl-L-methionine</keyword>
<evidence type="ECO:0000256" key="5">
    <source>
        <dbReference type="ARBA" id="ARBA00022552"/>
    </source>
</evidence>
<comment type="catalytic activity">
    <reaction evidence="14">
        <text>adenosine(37) in tRNA + 2 reduced [2Fe-2S]-[ferredoxin] + 2 S-adenosyl-L-methionine = 2-methyladenosine(37) in tRNA + 5'-deoxyadenosine + L-methionine + 2 oxidized [2Fe-2S]-[ferredoxin] + S-adenosyl-L-homocysteine</text>
        <dbReference type="Rhea" id="RHEA:43332"/>
        <dbReference type="Rhea" id="RHEA-COMP:10000"/>
        <dbReference type="Rhea" id="RHEA-COMP:10001"/>
        <dbReference type="Rhea" id="RHEA-COMP:10162"/>
        <dbReference type="Rhea" id="RHEA-COMP:10485"/>
        <dbReference type="ChEBI" id="CHEBI:17319"/>
        <dbReference type="ChEBI" id="CHEBI:33737"/>
        <dbReference type="ChEBI" id="CHEBI:33738"/>
        <dbReference type="ChEBI" id="CHEBI:57844"/>
        <dbReference type="ChEBI" id="CHEBI:57856"/>
        <dbReference type="ChEBI" id="CHEBI:59789"/>
        <dbReference type="ChEBI" id="CHEBI:74411"/>
        <dbReference type="ChEBI" id="CHEBI:74497"/>
        <dbReference type="EC" id="2.1.1.192"/>
    </reaction>
</comment>
<evidence type="ECO:0000256" key="9">
    <source>
        <dbReference type="ARBA" id="ARBA00022694"/>
    </source>
</evidence>
<evidence type="ECO:0000256" key="11">
    <source>
        <dbReference type="ARBA" id="ARBA00023004"/>
    </source>
</evidence>
<dbReference type="InterPro" id="IPR040072">
    <property type="entry name" value="Methyltransferase_A"/>
</dbReference>
<evidence type="ECO:0000256" key="12">
    <source>
        <dbReference type="ARBA" id="ARBA00023014"/>
    </source>
</evidence>
<dbReference type="PANTHER" id="PTHR30544">
    <property type="entry name" value="23S RRNA METHYLTRANSFERASE"/>
    <property type="match status" value="1"/>
</dbReference>
<dbReference type="PROSITE" id="PS51918">
    <property type="entry name" value="RADICAL_SAM"/>
    <property type="match status" value="1"/>
</dbReference>
<dbReference type="SFLD" id="SFLDG01062">
    <property type="entry name" value="methyltransferase_(Class_A)"/>
    <property type="match status" value="1"/>
</dbReference>
<keyword evidence="9 14" id="KW-0819">tRNA processing</keyword>
<keyword evidence="7 14" id="KW-0808">Transferase</keyword>
<proteinExistence type="inferred from homology"/>
<protein>
    <recommendedName>
        <fullName evidence="14">Dual-specificity RNA methyltransferase RlmN</fullName>
        <ecNumber evidence="14">2.1.1.192</ecNumber>
    </recommendedName>
    <alternativeName>
        <fullName evidence="14">23S rRNA (adenine(2503)-C(2))-methyltransferase</fullName>
    </alternativeName>
    <alternativeName>
        <fullName evidence="14">23S rRNA m2A2503 methyltransferase</fullName>
    </alternativeName>
    <alternativeName>
        <fullName evidence="14">Ribosomal RNA large subunit methyltransferase N</fullName>
    </alternativeName>
    <alternativeName>
        <fullName evidence="14">tRNA (adenine(37)-C(2))-methyltransferase</fullName>
    </alternativeName>
    <alternativeName>
        <fullName evidence="14">tRNA m2A37 methyltransferase</fullName>
    </alternativeName>
</protein>
<dbReference type="InterPro" id="IPR058240">
    <property type="entry name" value="rSAM_sf"/>
</dbReference>
<feature type="binding site" evidence="14">
    <location>
        <position position="119"/>
    </location>
    <ligand>
        <name>[4Fe-4S] cluster</name>
        <dbReference type="ChEBI" id="CHEBI:49883"/>
        <note>4Fe-4S-S-AdoMet</note>
    </ligand>
</feature>
<dbReference type="SFLD" id="SFLDS00029">
    <property type="entry name" value="Radical_SAM"/>
    <property type="match status" value="1"/>
</dbReference>
<dbReference type="InterPro" id="IPR027492">
    <property type="entry name" value="RNA_MTrfase_RlmN"/>
</dbReference>
<evidence type="ECO:0000256" key="6">
    <source>
        <dbReference type="ARBA" id="ARBA00022603"/>
    </source>
</evidence>
<dbReference type="Proteomes" id="UP001500631">
    <property type="component" value="Unassembled WGS sequence"/>
</dbReference>
<dbReference type="Gene3D" id="3.20.20.70">
    <property type="entry name" value="Aldolase class I"/>
    <property type="match status" value="1"/>
</dbReference>
<feature type="binding site" evidence="14">
    <location>
        <position position="209"/>
    </location>
    <ligand>
        <name>S-adenosyl-L-methionine</name>
        <dbReference type="ChEBI" id="CHEBI:59789"/>
    </ligand>
</feature>
<feature type="binding site" evidence="14">
    <location>
        <position position="123"/>
    </location>
    <ligand>
        <name>[4Fe-4S] cluster</name>
        <dbReference type="ChEBI" id="CHEBI:49883"/>
        <note>4Fe-4S-S-AdoMet</note>
    </ligand>
</feature>
<evidence type="ECO:0000256" key="10">
    <source>
        <dbReference type="ARBA" id="ARBA00022723"/>
    </source>
</evidence>
<evidence type="ECO:0000256" key="2">
    <source>
        <dbReference type="ARBA" id="ARBA00007544"/>
    </source>
</evidence>
<dbReference type="NCBIfam" id="TIGR00048">
    <property type="entry name" value="rRNA_mod_RlmN"/>
    <property type="match status" value="1"/>
</dbReference>
<dbReference type="EC" id="2.1.1.192" evidence="14"/>
<feature type="binding site" evidence="14">
    <location>
        <begin position="231"/>
        <end position="233"/>
    </location>
    <ligand>
        <name>S-adenosyl-L-methionine</name>
        <dbReference type="ChEBI" id="CHEBI:59789"/>
    </ligand>
</feature>
<keyword evidence="17" id="KW-1185">Reference proteome</keyword>
<feature type="domain" description="Radical SAM core" evidence="15">
    <location>
        <begin position="105"/>
        <end position="347"/>
    </location>
</feature>
<dbReference type="SFLD" id="SFLDF00275">
    <property type="entry name" value="adenosine_C2_methyltransferase"/>
    <property type="match status" value="1"/>
</dbReference>
<evidence type="ECO:0000256" key="8">
    <source>
        <dbReference type="ARBA" id="ARBA00022691"/>
    </source>
</evidence>
<dbReference type="InterPro" id="IPR004383">
    <property type="entry name" value="rRNA_lsu_MTrfase_RlmN/Cfr"/>
</dbReference>
<dbReference type="InterPro" id="IPR007197">
    <property type="entry name" value="rSAM"/>
</dbReference>
<comment type="cofactor">
    <cofactor evidence="14">
        <name>[4Fe-4S] cluster</name>
        <dbReference type="ChEBI" id="CHEBI:49883"/>
    </cofactor>
    <text evidence="14">Binds 1 [4Fe-4S] cluster. The cluster is coordinated with 3 cysteines and an exchangeable S-adenosyl-L-methionine.</text>
</comment>
<keyword evidence="13 14" id="KW-1015">Disulfide bond</keyword>
<feature type="active site" description="S-methylcysteine intermediate" evidence="14">
    <location>
        <position position="352"/>
    </location>
</feature>
<dbReference type="HAMAP" id="MF_01849">
    <property type="entry name" value="RNA_methyltr_RlmN"/>
    <property type="match status" value="1"/>
</dbReference>
<sequence>MNQVVSNVVEKNLYGLTYQAMLELCEEIGEKPYRAMQIMKWVYHKGAESIDDMTDISKKTREKLNSRLVFDLPKVLLDQPSSDGTHKWLIQLESGNAIEMVFIPEDDRGTLCVSSQVGCALECTFCSTARQGFNRNLSTAEIVGQVMLAKKLLGEYENDTQQSQNRRVTNVVLMGMGEPLLNFTNVTQAIDIMLNDYGFGLSKRRVTLSTSGVVPALYRLKEVSDVSLAISLHAPYDTLRDEIVPINKKYPIAELLEACKAYITDSSAYRKITWEYVMLKDVNDKEEDAFALAKLIKDIPGKVNLIPFNPFPNSGYECSSMNRINRFKEILQRQGVVTTIRKTRGEDIDAACGQLAGRVKDRTKRTKTENS</sequence>
<evidence type="ECO:0000256" key="14">
    <source>
        <dbReference type="HAMAP-Rule" id="MF_01849"/>
    </source>
</evidence>
<evidence type="ECO:0000256" key="4">
    <source>
        <dbReference type="ARBA" id="ARBA00022490"/>
    </source>
</evidence>
<name>A0ABP9MGP7_9GAMM</name>
<dbReference type="CDD" id="cd01335">
    <property type="entry name" value="Radical_SAM"/>
    <property type="match status" value="1"/>
</dbReference>
<feature type="active site" description="Proton acceptor" evidence="14">
    <location>
        <position position="99"/>
    </location>
</feature>
<feature type="binding site" evidence="14">
    <location>
        <position position="126"/>
    </location>
    <ligand>
        <name>[4Fe-4S] cluster</name>
        <dbReference type="ChEBI" id="CHEBI:49883"/>
        <note>4Fe-4S-S-AdoMet</note>
    </ligand>
</feature>
<keyword evidence="12 14" id="KW-0411">Iron-sulfur</keyword>
<dbReference type="SUPFAM" id="SSF102114">
    <property type="entry name" value="Radical SAM enzymes"/>
    <property type="match status" value="1"/>
</dbReference>
<reference evidence="17" key="1">
    <citation type="journal article" date="2019" name="Int. J. Syst. Evol. Microbiol.">
        <title>The Global Catalogue of Microorganisms (GCM) 10K type strain sequencing project: providing services to taxonomists for standard genome sequencing and annotation.</title>
        <authorList>
            <consortium name="The Broad Institute Genomics Platform"/>
            <consortium name="The Broad Institute Genome Sequencing Center for Infectious Disease"/>
            <person name="Wu L."/>
            <person name="Ma J."/>
        </authorList>
    </citation>
    <scope>NUCLEOTIDE SEQUENCE [LARGE SCALE GENOMIC DNA]</scope>
    <source>
        <strain evidence="17">JCM 18424</strain>
    </source>
</reference>
<evidence type="ECO:0000259" key="15">
    <source>
        <dbReference type="PROSITE" id="PS51918"/>
    </source>
</evidence>
<feature type="binding site" evidence="14">
    <location>
        <position position="309"/>
    </location>
    <ligand>
        <name>S-adenosyl-L-methionine</name>
        <dbReference type="ChEBI" id="CHEBI:59789"/>
    </ligand>
</feature>
<comment type="miscellaneous">
    <text evidence="14">Reaction proceeds by a ping-pong mechanism involving intermediate methylation of a conserved cysteine residue.</text>
</comment>
<dbReference type="PIRSF" id="PIRSF006004">
    <property type="entry name" value="CHP00048"/>
    <property type="match status" value="1"/>
</dbReference>
<dbReference type="Pfam" id="PF21016">
    <property type="entry name" value="RlmN_N"/>
    <property type="match status" value="1"/>
</dbReference>
<dbReference type="EMBL" id="BAABKE010000001">
    <property type="protein sequence ID" value="GAA5095187.1"/>
    <property type="molecule type" value="Genomic_DNA"/>
</dbReference>
<keyword evidence="5 14" id="KW-0698">rRNA processing</keyword>
<keyword evidence="10 14" id="KW-0479">Metal-binding</keyword>